<proteinExistence type="predicted"/>
<comment type="caution">
    <text evidence="1">The sequence shown here is derived from an EMBL/GenBank/DDBJ whole genome shotgun (WGS) entry which is preliminary data.</text>
</comment>
<gene>
    <name evidence="1" type="ORF">GMARGA_LOCUS25970</name>
</gene>
<organism evidence="1 2">
    <name type="scientific">Gigaspora margarita</name>
    <dbReference type="NCBI Taxonomy" id="4874"/>
    <lineage>
        <taxon>Eukaryota</taxon>
        <taxon>Fungi</taxon>
        <taxon>Fungi incertae sedis</taxon>
        <taxon>Mucoromycota</taxon>
        <taxon>Glomeromycotina</taxon>
        <taxon>Glomeromycetes</taxon>
        <taxon>Diversisporales</taxon>
        <taxon>Gigasporaceae</taxon>
        <taxon>Gigaspora</taxon>
    </lineage>
</organism>
<keyword evidence="2" id="KW-1185">Reference proteome</keyword>
<evidence type="ECO:0000313" key="2">
    <source>
        <dbReference type="Proteomes" id="UP000789901"/>
    </source>
</evidence>
<reference evidence="1 2" key="1">
    <citation type="submission" date="2021-06" db="EMBL/GenBank/DDBJ databases">
        <authorList>
            <person name="Kallberg Y."/>
            <person name="Tangrot J."/>
            <person name="Rosling A."/>
        </authorList>
    </citation>
    <scope>NUCLEOTIDE SEQUENCE [LARGE SCALE GENOMIC DNA]</scope>
    <source>
        <strain evidence="1 2">120-4 pot B 10/14</strain>
    </source>
</reference>
<accession>A0ABN7W532</accession>
<protein>
    <submittedName>
        <fullName evidence="1">25586_t:CDS:1</fullName>
    </submittedName>
</protein>
<evidence type="ECO:0000313" key="1">
    <source>
        <dbReference type="EMBL" id="CAG8814138.1"/>
    </source>
</evidence>
<dbReference type="EMBL" id="CAJVQB010029512">
    <property type="protein sequence ID" value="CAG8814138.1"/>
    <property type="molecule type" value="Genomic_DNA"/>
</dbReference>
<name>A0ABN7W532_GIGMA</name>
<sequence>MTLCNPTSNKQKLLNEVRTACKEIKNKNKVVIHEKIQLYLTTAPSTIHIQCNFIVHTSFNKASTFTVALSLSISLVILLQLDNSDTIVKNVVAKLRAKKQKQLDDEGIIEKYDKPEQKLAAILNSNLWDNIYDCIEFGPAHAKR</sequence>
<dbReference type="Proteomes" id="UP000789901">
    <property type="component" value="Unassembled WGS sequence"/>
</dbReference>